<comment type="cofactor">
    <cofactor evidence="1">
        <name>thiamine diphosphate</name>
        <dbReference type="ChEBI" id="CHEBI:58937"/>
    </cofactor>
</comment>
<evidence type="ECO:0000256" key="4">
    <source>
        <dbReference type="SAM" id="MobiDB-lite"/>
    </source>
</evidence>
<dbReference type="GO" id="GO:0000287">
    <property type="term" value="F:magnesium ion binding"/>
    <property type="evidence" value="ECO:0007669"/>
    <property type="project" value="UniProtKB-ARBA"/>
</dbReference>
<evidence type="ECO:0000313" key="6">
    <source>
        <dbReference type="EMBL" id="RKN39740.1"/>
    </source>
</evidence>
<dbReference type="SMART" id="SM00861">
    <property type="entry name" value="Transket_pyr"/>
    <property type="match status" value="1"/>
</dbReference>
<gene>
    <name evidence="6" type="ORF">D7294_20070</name>
</gene>
<reference evidence="6 7" key="1">
    <citation type="journal article" date="2014" name="Int. J. Syst. Evol. Microbiol.">
        <title>Streptomyces hoynatensis sp. nov., isolated from deep marine sediment.</title>
        <authorList>
            <person name="Veyisoglu A."/>
            <person name="Sahin N."/>
        </authorList>
    </citation>
    <scope>NUCLEOTIDE SEQUENCE [LARGE SCALE GENOMIC DNA]</scope>
    <source>
        <strain evidence="6 7">KCTC 29097</strain>
    </source>
</reference>
<evidence type="ECO:0000259" key="5">
    <source>
        <dbReference type="SMART" id="SM00861"/>
    </source>
</evidence>
<dbReference type="CDD" id="cd07033">
    <property type="entry name" value="TPP_PYR_DXS_TK_like"/>
    <property type="match status" value="1"/>
</dbReference>
<dbReference type="Gene3D" id="3.40.50.970">
    <property type="match status" value="1"/>
</dbReference>
<dbReference type="InterPro" id="IPR009014">
    <property type="entry name" value="Transketo_C/PFOR_II"/>
</dbReference>
<feature type="compositionally biased region" description="Gly residues" evidence="4">
    <location>
        <begin position="11"/>
        <end position="20"/>
    </location>
</feature>
<dbReference type="EMBL" id="RBAL01000012">
    <property type="protein sequence ID" value="RKN39740.1"/>
    <property type="molecule type" value="Genomic_DNA"/>
</dbReference>
<evidence type="ECO:0000256" key="2">
    <source>
        <dbReference type="ARBA" id="ARBA00007131"/>
    </source>
</evidence>
<organism evidence="6 7">
    <name type="scientific">Streptomyces hoynatensis</name>
    <dbReference type="NCBI Taxonomy" id="1141874"/>
    <lineage>
        <taxon>Bacteria</taxon>
        <taxon>Bacillati</taxon>
        <taxon>Actinomycetota</taxon>
        <taxon>Actinomycetes</taxon>
        <taxon>Kitasatosporales</taxon>
        <taxon>Streptomycetaceae</taxon>
        <taxon>Streptomyces</taxon>
    </lineage>
</organism>
<comment type="caution">
    <text evidence="6">The sequence shown here is derived from an EMBL/GenBank/DDBJ whole genome shotgun (WGS) entry which is preliminary data.</text>
</comment>
<dbReference type="SUPFAM" id="SSF52922">
    <property type="entry name" value="TK C-terminal domain-like"/>
    <property type="match status" value="1"/>
</dbReference>
<proteinExistence type="inferred from homology"/>
<dbReference type="Pfam" id="PF02780">
    <property type="entry name" value="Transketolase_C"/>
    <property type="match status" value="1"/>
</dbReference>
<dbReference type="Pfam" id="PF02779">
    <property type="entry name" value="Transket_pyr"/>
    <property type="match status" value="1"/>
</dbReference>
<feature type="domain" description="Transketolase-like pyrimidine-binding" evidence="5">
    <location>
        <begin position="30"/>
        <end position="195"/>
    </location>
</feature>
<dbReference type="OrthoDB" id="8732661at2"/>
<dbReference type="FunFam" id="3.40.50.970:FF:000129">
    <property type="entry name" value="Transketolase"/>
    <property type="match status" value="1"/>
</dbReference>
<name>A0A3A9YUX4_9ACTN</name>
<dbReference type="InterPro" id="IPR051157">
    <property type="entry name" value="PDH/Transketolase"/>
</dbReference>
<dbReference type="AlphaFoldDB" id="A0A3A9YUX4"/>
<comment type="similarity">
    <text evidence="2">Belongs to the transketolase family.</text>
</comment>
<dbReference type="Proteomes" id="UP000272474">
    <property type="component" value="Unassembled WGS sequence"/>
</dbReference>
<dbReference type="InterPro" id="IPR005475">
    <property type="entry name" value="Transketolase-like_Pyr-bd"/>
</dbReference>
<evidence type="ECO:0000256" key="3">
    <source>
        <dbReference type="ARBA" id="ARBA00023052"/>
    </source>
</evidence>
<protein>
    <submittedName>
        <fullName evidence="6">Transketolase family protein</fullName>
    </submittedName>
</protein>
<evidence type="ECO:0000313" key="7">
    <source>
        <dbReference type="Proteomes" id="UP000272474"/>
    </source>
</evidence>
<keyword evidence="3" id="KW-0786">Thiamine pyrophosphate</keyword>
<sequence length="345" mass="35447">MAPQGPRRGAGRAGPRGTEGGDAVNGPTLHDCRQVFAEELAALAREDPRVVAVCNDSVGSGNLTAFREEFPDRLINVGIAEQNMVGVGAGLANGGMVPFVSGAGPFLTGRALEQIKADVAYSRRKVVLCGHSPGLAYGQLGPTHHSVEDLSWLRAVADLTVVVPTDREQTRAAVRWAYAAEGPSYLRIPRFTVPDVVPAGSPFAPGAALTLREGVDLTILAIGSLVPRALAAAGELAAEGISARVLNTPFVHPLDEAAVLRAAAETGALVVAEEATLSGGLGAAVAALTGQRHPVPLRLLGVSGFAPTGDPAFLLDHFGLGVEDVKRAAREVLAMAAARTPAPAV</sequence>
<dbReference type="InterPro" id="IPR029061">
    <property type="entry name" value="THDP-binding"/>
</dbReference>
<accession>A0A3A9YUX4</accession>
<evidence type="ECO:0000256" key="1">
    <source>
        <dbReference type="ARBA" id="ARBA00001964"/>
    </source>
</evidence>
<dbReference type="InterPro" id="IPR033248">
    <property type="entry name" value="Transketolase_C"/>
</dbReference>
<dbReference type="PANTHER" id="PTHR43825">
    <property type="entry name" value="PYRUVATE DEHYDROGENASE E1 COMPONENT"/>
    <property type="match status" value="1"/>
</dbReference>
<dbReference type="Gene3D" id="3.40.50.920">
    <property type="match status" value="1"/>
</dbReference>
<feature type="region of interest" description="Disordered" evidence="4">
    <location>
        <begin position="1"/>
        <end position="27"/>
    </location>
</feature>
<dbReference type="SUPFAM" id="SSF52518">
    <property type="entry name" value="Thiamin diphosphate-binding fold (THDP-binding)"/>
    <property type="match status" value="1"/>
</dbReference>
<keyword evidence="7" id="KW-1185">Reference proteome</keyword>
<dbReference type="PANTHER" id="PTHR43825:SF1">
    <property type="entry name" value="TRANSKETOLASE-LIKE PYRIMIDINE-BINDING DOMAIN-CONTAINING PROTEIN"/>
    <property type="match status" value="1"/>
</dbReference>